<evidence type="ECO:0000313" key="3">
    <source>
        <dbReference type="Proteomes" id="UP000218334"/>
    </source>
</evidence>
<accession>A0A2H3B166</accession>
<evidence type="ECO:0000313" key="2">
    <source>
        <dbReference type="EMBL" id="PBK64641.1"/>
    </source>
</evidence>
<reference evidence="3" key="1">
    <citation type="journal article" date="2017" name="Nat. Ecol. Evol.">
        <title>Genome expansion and lineage-specific genetic innovations in the forest pathogenic fungi Armillaria.</title>
        <authorList>
            <person name="Sipos G."/>
            <person name="Prasanna A.N."/>
            <person name="Walter M.C."/>
            <person name="O'Connor E."/>
            <person name="Balint B."/>
            <person name="Krizsan K."/>
            <person name="Kiss B."/>
            <person name="Hess J."/>
            <person name="Varga T."/>
            <person name="Slot J."/>
            <person name="Riley R."/>
            <person name="Boka B."/>
            <person name="Rigling D."/>
            <person name="Barry K."/>
            <person name="Lee J."/>
            <person name="Mihaltcheva S."/>
            <person name="LaButti K."/>
            <person name="Lipzen A."/>
            <person name="Waldron R."/>
            <person name="Moloney N.M."/>
            <person name="Sperisen C."/>
            <person name="Kredics L."/>
            <person name="Vagvoelgyi C."/>
            <person name="Patrignani A."/>
            <person name="Fitzpatrick D."/>
            <person name="Nagy I."/>
            <person name="Doyle S."/>
            <person name="Anderson J.B."/>
            <person name="Grigoriev I.V."/>
            <person name="Gueldener U."/>
            <person name="Muensterkoetter M."/>
            <person name="Nagy L.G."/>
        </authorList>
    </citation>
    <scope>NUCLEOTIDE SEQUENCE [LARGE SCALE GENOMIC DNA]</scope>
    <source>
        <strain evidence="3">28-4</strain>
    </source>
</reference>
<sequence length="202" mass="23003">MHTMPGKSRSASSTPLQSFYQDFELKRRLMTHPSGDVIIRITVPSPYSSFVLRYTATDECCRPSIFSYYRWTSAKYHVFILISNPSCRCNVRGVRSTSSFGSMHLMASSISVTCEEWNHPEQRLSNWADALMERTSRRIEEASFSAQLVERAYWIWKPLLELTGFSATSIRMIGTLGRYCYSLDGLAPTVMVIVLWTTIGGL</sequence>
<proteinExistence type="predicted"/>
<evidence type="ECO:0000256" key="1">
    <source>
        <dbReference type="SAM" id="Phobius"/>
    </source>
</evidence>
<keyword evidence="1" id="KW-0812">Transmembrane</keyword>
<gene>
    <name evidence="2" type="ORF">ARMSODRAFT_1022921</name>
</gene>
<dbReference type="AlphaFoldDB" id="A0A2H3B166"/>
<name>A0A2H3B166_9AGAR</name>
<protein>
    <submittedName>
        <fullName evidence="2">Uncharacterized protein</fullName>
    </submittedName>
</protein>
<dbReference type="EMBL" id="KZ293450">
    <property type="protein sequence ID" value="PBK64641.1"/>
    <property type="molecule type" value="Genomic_DNA"/>
</dbReference>
<feature type="transmembrane region" description="Helical" evidence="1">
    <location>
        <begin position="179"/>
        <end position="199"/>
    </location>
</feature>
<keyword evidence="1" id="KW-0472">Membrane</keyword>
<organism evidence="2 3">
    <name type="scientific">Armillaria solidipes</name>
    <dbReference type="NCBI Taxonomy" id="1076256"/>
    <lineage>
        <taxon>Eukaryota</taxon>
        <taxon>Fungi</taxon>
        <taxon>Dikarya</taxon>
        <taxon>Basidiomycota</taxon>
        <taxon>Agaricomycotina</taxon>
        <taxon>Agaricomycetes</taxon>
        <taxon>Agaricomycetidae</taxon>
        <taxon>Agaricales</taxon>
        <taxon>Marasmiineae</taxon>
        <taxon>Physalacriaceae</taxon>
        <taxon>Armillaria</taxon>
    </lineage>
</organism>
<keyword evidence="1" id="KW-1133">Transmembrane helix</keyword>
<dbReference type="Proteomes" id="UP000218334">
    <property type="component" value="Unassembled WGS sequence"/>
</dbReference>
<keyword evidence="3" id="KW-1185">Reference proteome</keyword>